<feature type="transmembrane region" description="Helical" evidence="1">
    <location>
        <begin position="12"/>
        <end position="30"/>
    </location>
</feature>
<feature type="transmembrane region" description="Helical" evidence="1">
    <location>
        <begin position="220"/>
        <end position="238"/>
    </location>
</feature>
<feature type="transmembrane region" description="Helical" evidence="1">
    <location>
        <begin position="50"/>
        <end position="71"/>
    </location>
</feature>
<dbReference type="EMBL" id="CACVAR010000380">
    <property type="protein sequence ID" value="CAA6824994.1"/>
    <property type="molecule type" value="Genomic_DNA"/>
</dbReference>
<reference evidence="3" key="1">
    <citation type="submission" date="2020-01" db="EMBL/GenBank/DDBJ databases">
        <authorList>
            <person name="Meier V. D."/>
            <person name="Meier V D."/>
        </authorList>
    </citation>
    <scope>NUCLEOTIDE SEQUENCE</scope>
    <source>
        <strain evidence="3">HLG_WM_MAG_03</strain>
    </source>
</reference>
<feature type="domain" description="Heparan-alpha-glucosaminide N-acetyltransferase catalytic" evidence="2">
    <location>
        <begin position="8"/>
        <end position="228"/>
    </location>
</feature>
<keyword evidence="1" id="KW-1133">Transmembrane helix</keyword>
<accession>A0A6S6TZY3</accession>
<sequence length="244" mass="28460">MEKQNLSRLHGLDIFRGLAIIFMILYHFTYDLTLYNMVQLDMNHAPYLLAIRYTIMSMFLLSVGMSLTLAHQKTIYWHKIAKRSLLLALSSFAITISTYIVFPNSWIYFGMLHFILISSILVLPLLKFPKTTLLFTLLILIGSFTGLLHMHHLFALLQEPLSLPSPMSQDVVRLFPWLAVVLIGIVVVQHKWHEKLFKHQLFNMKYSINKVLKKIGRHSLLIYLIHQPIIFLGFDLYVKFSSKQ</sequence>
<keyword evidence="1" id="KW-0812">Transmembrane</keyword>
<evidence type="ECO:0000313" key="3">
    <source>
        <dbReference type="EMBL" id="CAA6824994.1"/>
    </source>
</evidence>
<evidence type="ECO:0000259" key="2">
    <source>
        <dbReference type="Pfam" id="PF07786"/>
    </source>
</evidence>
<protein>
    <recommendedName>
        <fullName evidence="2">Heparan-alpha-glucosaminide N-acetyltransferase catalytic domain-containing protein</fullName>
    </recommendedName>
</protein>
<dbReference type="AlphaFoldDB" id="A0A6S6TZY3"/>
<feature type="transmembrane region" description="Helical" evidence="1">
    <location>
        <begin position="83"/>
        <end position="100"/>
    </location>
</feature>
<proteinExistence type="predicted"/>
<name>A0A6S6TZY3_9BACT</name>
<organism evidence="3">
    <name type="scientific">uncultured Sulfurovum sp</name>
    <dbReference type="NCBI Taxonomy" id="269237"/>
    <lineage>
        <taxon>Bacteria</taxon>
        <taxon>Pseudomonadati</taxon>
        <taxon>Campylobacterota</taxon>
        <taxon>Epsilonproteobacteria</taxon>
        <taxon>Campylobacterales</taxon>
        <taxon>Sulfurovaceae</taxon>
        <taxon>Sulfurovum</taxon>
        <taxon>environmental samples</taxon>
    </lineage>
</organism>
<dbReference type="InterPro" id="IPR012429">
    <property type="entry name" value="HGSNAT_cat"/>
</dbReference>
<evidence type="ECO:0000256" key="1">
    <source>
        <dbReference type="SAM" id="Phobius"/>
    </source>
</evidence>
<feature type="transmembrane region" description="Helical" evidence="1">
    <location>
        <begin position="174"/>
        <end position="192"/>
    </location>
</feature>
<keyword evidence="1" id="KW-0472">Membrane</keyword>
<dbReference type="Pfam" id="PF07786">
    <property type="entry name" value="HGSNAT_cat"/>
    <property type="match status" value="1"/>
</dbReference>
<gene>
    <name evidence="3" type="ORF">HELGO_WM25268</name>
</gene>
<feature type="transmembrane region" description="Helical" evidence="1">
    <location>
        <begin position="106"/>
        <end position="126"/>
    </location>
</feature>
<feature type="transmembrane region" description="Helical" evidence="1">
    <location>
        <begin position="133"/>
        <end position="154"/>
    </location>
</feature>